<dbReference type="Pfam" id="PF08501">
    <property type="entry name" value="Shikimate_dh_N"/>
    <property type="match status" value="1"/>
</dbReference>
<dbReference type="InterPro" id="IPR022893">
    <property type="entry name" value="Shikimate_DH_fam"/>
</dbReference>
<dbReference type="InterPro" id="IPR036291">
    <property type="entry name" value="NAD(P)-bd_dom_sf"/>
</dbReference>
<proteinExistence type="inferred from homology"/>
<feature type="binding site" evidence="8">
    <location>
        <position position="64"/>
    </location>
    <ligand>
        <name>shikimate</name>
        <dbReference type="ChEBI" id="CHEBI:36208"/>
    </ligand>
</feature>
<feature type="domain" description="Shikimate dehydrogenase substrate binding N-terminal" evidence="10">
    <location>
        <begin position="9"/>
        <end position="91"/>
    </location>
</feature>
<feature type="active site" description="Proton acceptor" evidence="8">
    <location>
        <position position="68"/>
    </location>
</feature>
<comment type="caution">
    <text evidence="12">The sequence shown here is derived from an EMBL/GenBank/DDBJ whole genome shotgun (WGS) entry which is preliminary data.</text>
</comment>
<evidence type="ECO:0000256" key="2">
    <source>
        <dbReference type="ARBA" id="ARBA00012962"/>
    </source>
</evidence>
<keyword evidence="6 8" id="KW-0057">Aromatic amino acid biosynthesis</keyword>
<comment type="caution">
    <text evidence="8">Lacks conserved residue(s) required for the propagation of feature annotation.</text>
</comment>
<dbReference type="GO" id="GO:0005829">
    <property type="term" value="C:cytosol"/>
    <property type="evidence" value="ECO:0007669"/>
    <property type="project" value="TreeGrafter"/>
</dbReference>
<dbReference type="Gene3D" id="3.40.50.720">
    <property type="entry name" value="NAD(P)-binding Rossmann-like Domain"/>
    <property type="match status" value="1"/>
</dbReference>
<dbReference type="InterPro" id="IPR006151">
    <property type="entry name" value="Shikm_DH/Glu-tRNA_Rdtase"/>
</dbReference>
<dbReference type="EC" id="1.1.1.25" evidence="2 8"/>
<dbReference type="Proteomes" id="UP000218896">
    <property type="component" value="Unassembled WGS sequence"/>
</dbReference>
<evidence type="ECO:0000259" key="9">
    <source>
        <dbReference type="Pfam" id="PF01488"/>
    </source>
</evidence>
<dbReference type="InterPro" id="IPR046346">
    <property type="entry name" value="Aminoacid_DH-like_N_sf"/>
</dbReference>
<evidence type="ECO:0000256" key="7">
    <source>
        <dbReference type="ARBA" id="ARBA00049442"/>
    </source>
</evidence>
<dbReference type="GO" id="GO:0009423">
    <property type="term" value="P:chorismate biosynthetic process"/>
    <property type="evidence" value="ECO:0007669"/>
    <property type="project" value="UniProtKB-UniRule"/>
</dbReference>
<dbReference type="EMBL" id="NSKD01000001">
    <property type="protein sequence ID" value="PAU82009.1"/>
    <property type="molecule type" value="Genomic_DNA"/>
</dbReference>
<dbReference type="Gene3D" id="3.40.50.10860">
    <property type="entry name" value="Leucine Dehydrogenase, chain A, domain 1"/>
    <property type="match status" value="1"/>
</dbReference>
<gene>
    <name evidence="8" type="primary">aroE</name>
    <name evidence="12" type="ORF">CK501_02335</name>
</gene>
<comment type="similarity">
    <text evidence="8">Belongs to the shikimate dehydrogenase family.</text>
</comment>
<dbReference type="GO" id="GO:0019632">
    <property type="term" value="P:shikimate metabolic process"/>
    <property type="evidence" value="ECO:0007669"/>
    <property type="project" value="InterPro"/>
</dbReference>
<dbReference type="AlphaFoldDB" id="A0A2A2FBL0"/>
<dbReference type="HAMAP" id="MF_00222">
    <property type="entry name" value="Shikimate_DH_AroE"/>
    <property type="match status" value="1"/>
</dbReference>
<dbReference type="InterPro" id="IPR011342">
    <property type="entry name" value="Shikimate_DH"/>
</dbReference>
<dbReference type="SUPFAM" id="SSF51735">
    <property type="entry name" value="NAD(P)-binding Rossmann-fold domains"/>
    <property type="match status" value="1"/>
</dbReference>
<feature type="domain" description="SDH C-terminal" evidence="11">
    <location>
        <begin position="241"/>
        <end position="268"/>
    </location>
</feature>
<dbReference type="GO" id="GO:0008652">
    <property type="term" value="P:amino acid biosynthetic process"/>
    <property type="evidence" value="ECO:0007669"/>
    <property type="project" value="UniProtKB-KW"/>
</dbReference>
<dbReference type="CDD" id="cd01065">
    <property type="entry name" value="NAD_bind_Shikimate_DH"/>
    <property type="match status" value="1"/>
</dbReference>
<dbReference type="NCBIfam" id="NF001310">
    <property type="entry name" value="PRK00258.1-2"/>
    <property type="match status" value="1"/>
</dbReference>
<dbReference type="FunFam" id="3.40.50.10860:FF:000006">
    <property type="entry name" value="Shikimate dehydrogenase (NADP(+))"/>
    <property type="match status" value="1"/>
</dbReference>
<dbReference type="Pfam" id="PF18317">
    <property type="entry name" value="SDH_C"/>
    <property type="match status" value="1"/>
</dbReference>
<organism evidence="12 13">
    <name type="scientific">Halovibrio salipaludis</name>
    <dbReference type="NCBI Taxonomy" id="2032626"/>
    <lineage>
        <taxon>Bacteria</taxon>
        <taxon>Pseudomonadati</taxon>
        <taxon>Pseudomonadota</taxon>
        <taxon>Gammaproteobacteria</taxon>
        <taxon>Oceanospirillales</taxon>
        <taxon>Halomonadaceae</taxon>
        <taxon>Halovibrio</taxon>
    </lineage>
</organism>
<comment type="subunit">
    <text evidence="8">Homodimer.</text>
</comment>
<comment type="pathway">
    <text evidence="1 8">Metabolic intermediate biosynthesis; chorismate biosynthesis; chorismate from D-erythrose 4-phosphate and phosphoenolpyruvate: step 4/7.</text>
</comment>
<keyword evidence="13" id="KW-1185">Reference proteome</keyword>
<evidence type="ECO:0000256" key="5">
    <source>
        <dbReference type="ARBA" id="ARBA00023002"/>
    </source>
</evidence>
<dbReference type="InterPro" id="IPR041121">
    <property type="entry name" value="SDH_C"/>
</dbReference>
<evidence type="ECO:0000313" key="13">
    <source>
        <dbReference type="Proteomes" id="UP000218896"/>
    </source>
</evidence>
<evidence type="ECO:0000256" key="3">
    <source>
        <dbReference type="ARBA" id="ARBA00022605"/>
    </source>
</evidence>
<dbReference type="Pfam" id="PF01488">
    <property type="entry name" value="Shikimate_DH"/>
    <property type="match status" value="1"/>
</dbReference>
<evidence type="ECO:0000256" key="4">
    <source>
        <dbReference type="ARBA" id="ARBA00022857"/>
    </source>
</evidence>
<feature type="binding site" evidence="8">
    <location>
        <begin position="17"/>
        <end position="19"/>
    </location>
    <ligand>
        <name>shikimate</name>
        <dbReference type="ChEBI" id="CHEBI:36208"/>
    </ligand>
</feature>
<evidence type="ECO:0000313" key="12">
    <source>
        <dbReference type="EMBL" id="PAU82009.1"/>
    </source>
</evidence>
<protein>
    <recommendedName>
        <fullName evidence="2 8">Shikimate dehydrogenase (NADP(+))</fullName>
        <shortName evidence="8">SDH</shortName>
        <ecNumber evidence="2 8">1.1.1.25</ecNumber>
    </recommendedName>
</protein>
<comment type="function">
    <text evidence="8">Involved in the biosynthesis of the chorismate, which leads to the biosynthesis of aromatic amino acids. Catalyzes the reversible NADPH linked reduction of 3-dehydroshikimate (DHSA) to yield shikimate (SA).</text>
</comment>
<dbReference type="GO" id="GO:0004764">
    <property type="term" value="F:shikimate 3-dehydrogenase (NADP+) activity"/>
    <property type="evidence" value="ECO:0007669"/>
    <property type="project" value="UniProtKB-UniRule"/>
</dbReference>
<dbReference type="FunFam" id="3.40.50.720:FF:000104">
    <property type="entry name" value="Shikimate dehydrogenase (NADP(+))"/>
    <property type="match status" value="1"/>
</dbReference>
<dbReference type="OrthoDB" id="9776868at2"/>
<dbReference type="GO" id="GO:0050661">
    <property type="term" value="F:NADP binding"/>
    <property type="evidence" value="ECO:0007669"/>
    <property type="project" value="InterPro"/>
</dbReference>
<feature type="domain" description="Quinate/shikimate 5-dehydrogenase/glutamyl-tRNA reductase" evidence="9">
    <location>
        <begin position="120"/>
        <end position="195"/>
    </location>
</feature>
<feature type="binding site" evidence="8">
    <location>
        <position position="89"/>
    </location>
    <ligand>
        <name>shikimate</name>
        <dbReference type="ChEBI" id="CHEBI:36208"/>
    </ligand>
</feature>
<evidence type="ECO:0000256" key="1">
    <source>
        <dbReference type="ARBA" id="ARBA00004871"/>
    </source>
</evidence>
<feature type="binding site" evidence="8">
    <location>
        <position position="105"/>
    </location>
    <ligand>
        <name>shikimate</name>
        <dbReference type="ChEBI" id="CHEBI:36208"/>
    </ligand>
</feature>
<dbReference type="PANTHER" id="PTHR21089:SF1">
    <property type="entry name" value="BIFUNCTIONAL 3-DEHYDROQUINATE DEHYDRATASE_SHIKIMATE DEHYDROGENASE, CHLOROPLASTIC"/>
    <property type="match status" value="1"/>
</dbReference>
<keyword evidence="5 8" id="KW-0560">Oxidoreductase</keyword>
<dbReference type="RefSeq" id="WP_095616107.1">
    <property type="nucleotide sequence ID" value="NZ_NSKD01000001.1"/>
</dbReference>
<feature type="binding site" evidence="8">
    <location>
        <position position="248"/>
    </location>
    <ligand>
        <name>shikimate</name>
        <dbReference type="ChEBI" id="CHEBI:36208"/>
    </ligand>
</feature>
<dbReference type="SUPFAM" id="SSF53223">
    <property type="entry name" value="Aminoacid dehydrogenase-like, N-terminal domain"/>
    <property type="match status" value="1"/>
</dbReference>
<dbReference type="UniPathway" id="UPA00053">
    <property type="reaction ID" value="UER00087"/>
</dbReference>
<feature type="binding site" evidence="8">
    <location>
        <position position="219"/>
    </location>
    <ligand>
        <name>shikimate</name>
        <dbReference type="ChEBI" id="CHEBI:36208"/>
    </ligand>
</feature>
<accession>A0A2A2FBL0</accession>
<dbReference type="PANTHER" id="PTHR21089">
    <property type="entry name" value="SHIKIMATE DEHYDROGENASE"/>
    <property type="match status" value="1"/>
</dbReference>
<keyword evidence="3 8" id="KW-0028">Amino-acid biosynthesis</keyword>
<dbReference type="InterPro" id="IPR013708">
    <property type="entry name" value="Shikimate_DH-bd_N"/>
</dbReference>
<feature type="binding site" evidence="8">
    <location>
        <begin position="154"/>
        <end position="159"/>
    </location>
    <ligand>
        <name>NADP(+)</name>
        <dbReference type="ChEBI" id="CHEBI:58349"/>
    </ligand>
</feature>
<feature type="binding site" evidence="8">
    <location>
        <position position="241"/>
    </location>
    <ligand>
        <name>NADP(+)</name>
        <dbReference type="ChEBI" id="CHEBI:58349"/>
    </ligand>
</feature>
<keyword evidence="4 8" id="KW-0521">NADP</keyword>
<dbReference type="NCBIfam" id="TIGR00507">
    <property type="entry name" value="aroE"/>
    <property type="match status" value="1"/>
</dbReference>
<feature type="binding site" evidence="8">
    <location>
        <position position="217"/>
    </location>
    <ligand>
        <name>NADP(+)</name>
        <dbReference type="ChEBI" id="CHEBI:58349"/>
    </ligand>
</feature>
<feature type="binding site" evidence="8">
    <location>
        <begin position="130"/>
        <end position="134"/>
    </location>
    <ligand>
        <name>NADP(+)</name>
        <dbReference type="ChEBI" id="CHEBI:58349"/>
    </ligand>
</feature>
<name>A0A2A2FBL0_9GAMM</name>
<evidence type="ECO:0000256" key="8">
    <source>
        <dbReference type="HAMAP-Rule" id="MF_00222"/>
    </source>
</evidence>
<evidence type="ECO:0000256" key="6">
    <source>
        <dbReference type="ARBA" id="ARBA00023141"/>
    </source>
</evidence>
<evidence type="ECO:0000259" key="10">
    <source>
        <dbReference type="Pfam" id="PF08501"/>
    </source>
</evidence>
<reference evidence="12 13" key="1">
    <citation type="submission" date="2017-08" db="EMBL/GenBank/DDBJ databases">
        <title>Halovibrio sewagensis sp. nov., isolated from wastewater of high salinity.</title>
        <authorList>
            <person name="Dong X."/>
            <person name="Zhang G."/>
        </authorList>
    </citation>
    <scope>NUCLEOTIDE SEQUENCE [LARGE SCALE GENOMIC DNA]</scope>
    <source>
        <strain evidence="12 13">YL5-2</strain>
    </source>
</reference>
<sequence length="273" mass="29080">MSEQARYAVVGNPIEHSLSPRIHTAFAEQTGESLVYERLLAPLEGFRDSVERFFAEGGAGLNVTVPFKQQAWETAGRHEPRAARAGAVNTLWRETDGTLVGDNTDGAGLVRDLRVNNGVTLAGARILVLGAGGAVRGILEPLLKEAPAEVVIANRTLARAEGLRDLFGDTGAVAASTFEALLGPFDVIINGTSASLQGELPPLPGGLVNPATVCYDMMYSQAETAFNAWARQQGSGLRLDGLGMLVEQAAESFLKWRQVRPDTGPVMAMLRPD</sequence>
<dbReference type="GO" id="GO:0009073">
    <property type="term" value="P:aromatic amino acid family biosynthetic process"/>
    <property type="evidence" value="ECO:0007669"/>
    <property type="project" value="UniProtKB-KW"/>
</dbReference>
<comment type="catalytic activity">
    <reaction evidence="7 8">
        <text>shikimate + NADP(+) = 3-dehydroshikimate + NADPH + H(+)</text>
        <dbReference type="Rhea" id="RHEA:17737"/>
        <dbReference type="ChEBI" id="CHEBI:15378"/>
        <dbReference type="ChEBI" id="CHEBI:16630"/>
        <dbReference type="ChEBI" id="CHEBI:36208"/>
        <dbReference type="ChEBI" id="CHEBI:57783"/>
        <dbReference type="ChEBI" id="CHEBI:58349"/>
        <dbReference type="EC" id="1.1.1.25"/>
    </reaction>
</comment>
<evidence type="ECO:0000259" key="11">
    <source>
        <dbReference type="Pfam" id="PF18317"/>
    </source>
</evidence>